<feature type="transmembrane region" description="Helical" evidence="3">
    <location>
        <begin position="111"/>
        <end position="131"/>
    </location>
</feature>
<evidence type="ECO:0000259" key="5">
    <source>
        <dbReference type="PROSITE" id="PS51846"/>
    </source>
</evidence>
<dbReference type="InterPro" id="IPR000644">
    <property type="entry name" value="CBS_dom"/>
</dbReference>
<keyword evidence="2 3" id="KW-0812">Transmembrane</keyword>
<sequence length="323" mass="36543">MEIYIYSLLLILCSALFSGLTLGYFSLDVFDLKRQAALGNKDAARVYPLRVQGNLLLTTLLLGNVIVNTTLAVFLAQIASGVVAATLSIVLIFIFGELVPQATLARHGLKFGSLSAPLMRVLIFIGYPVTWPVARVLDKMLGNETQTMYSKHELMHLISEHEDSEHSPIDRDEERIMHGALTFSHKEVWEAMTPWRKVVRFSADTLLDDAFREIMIEHNYSRYPIFKDDEERIIGTLYASDVVIEDEAVSIEKAENAFERKVYRARASEKLDTILARMLKTRHHQYVVFGEKDQPVGVITLEDIIEEIIQQEIEDEGDVEAGA</sequence>
<organism evidence="6 7">
    <name type="scientific">Candidatus Kaiserbacteria bacterium RIFCSPHIGHO2_02_FULL_49_34</name>
    <dbReference type="NCBI Taxonomy" id="1798491"/>
    <lineage>
        <taxon>Bacteria</taxon>
        <taxon>Candidatus Kaiseribacteriota</taxon>
    </lineage>
</organism>
<dbReference type="STRING" id="1798491.A3C87_02220"/>
<gene>
    <name evidence="6" type="ORF">A3C87_02220</name>
</gene>
<dbReference type="GO" id="GO:0010960">
    <property type="term" value="P:magnesium ion homeostasis"/>
    <property type="evidence" value="ECO:0007669"/>
    <property type="project" value="InterPro"/>
</dbReference>
<dbReference type="InterPro" id="IPR046342">
    <property type="entry name" value="CBS_dom_sf"/>
</dbReference>
<dbReference type="Gene3D" id="3.10.580.10">
    <property type="entry name" value="CBS-domain"/>
    <property type="match status" value="1"/>
</dbReference>
<dbReference type="Proteomes" id="UP000176511">
    <property type="component" value="Unassembled WGS sequence"/>
</dbReference>
<dbReference type="PANTHER" id="PTHR12064">
    <property type="entry name" value="METAL TRANSPORTER CNNM"/>
    <property type="match status" value="1"/>
</dbReference>
<reference evidence="6 7" key="1">
    <citation type="journal article" date="2016" name="Nat. Commun.">
        <title>Thousands of microbial genomes shed light on interconnected biogeochemical processes in an aquifer system.</title>
        <authorList>
            <person name="Anantharaman K."/>
            <person name="Brown C.T."/>
            <person name="Hug L.A."/>
            <person name="Sharon I."/>
            <person name="Castelle C.J."/>
            <person name="Probst A.J."/>
            <person name="Thomas B.C."/>
            <person name="Singh A."/>
            <person name="Wilkins M.J."/>
            <person name="Karaoz U."/>
            <person name="Brodie E.L."/>
            <person name="Williams K.H."/>
            <person name="Hubbard S.S."/>
            <person name="Banfield J.F."/>
        </authorList>
    </citation>
    <scope>NUCLEOTIDE SEQUENCE [LARGE SCALE GENOMIC DNA]</scope>
</reference>
<comment type="caution">
    <text evidence="6">The sequence shown here is derived from an EMBL/GenBank/DDBJ whole genome shotgun (WGS) entry which is preliminary data.</text>
</comment>
<feature type="domain" description="CNNM transmembrane" evidence="5">
    <location>
        <begin position="1"/>
        <end position="173"/>
    </location>
</feature>
<evidence type="ECO:0000313" key="7">
    <source>
        <dbReference type="Proteomes" id="UP000176511"/>
    </source>
</evidence>
<dbReference type="EMBL" id="MFLE01000011">
    <property type="protein sequence ID" value="OGG62083.1"/>
    <property type="molecule type" value="Genomic_DNA"/>
</dbReference>
<keyword evidence="2 3" id="KW-0472">Membrane</keyword>
<dbReference type="PROSITE" id="PS51846">
    <property type="entry name" value="CNNM"/>
    <property type="match status" value="1"/>
</dbReference>
<dbReference type="Pfam" id="PF01595">
    <property type="entry name" value="CNNM"/>
    <property type="match status" value="1"/>
</dbReference>
<evidence type="ECO:0000259" key="4">
    <source>
        <dbReference type="PROSITE" id="PS51371"/>
    </source>
</evidence>
<name>A0A1F6DL09_9BACT</name>
<evidence type="ECO:0000256" key="2">
    <source>
        <dbReference type="PROSITE-ProRule" id="PRU01193"/>
    </source>
</evidence>
<keyword evidence="2 3" id="KW-1133">Transmembrane helix</keyword>
<dbReference type="SUPFAM" id="SSF54631">
    <property type="entry name" value="CBS-domain pair"/>
    <property type="match status" value="1"/>
</dbReference>
<feature type="transmembrane region" description="Helical" evidence="3">
    <location>
        <begin position="6"/>
        <end position="25"/>
    </location>
</feature>
<dbReference type="GO" id="GO:0016020">
    <property type="term" value="C:membrane"/>
    <property type="evidence" value="ECO:0007669"/>
    <property type="project" value="UniProtKB-UniRule"/>
</dbReference>
<evidence type="ECO:0008006" key="8">
    <source>
        <dbReference type="Google" id="ProtNLM"/>
    </source>
</evidence>
<evidence type="ECO:0000256" key="1">
    <source>
        <dbReference type="PROSITE-ProRule" id="PRU00703"/>
    </source>
</evidence>
<feature type="transmembrane region" description="Helical" evidence="3">
    <location>
        <begin position="55"/>
        <end position="76"/>
    </location>
</feature>
<accession>A0A1F6DL09</accession>
<protein>
    <recommendedName>
        <fullName evidence="8">CNNM transmembrane domain-containing protein</fullName>
    </recommendedName>
</protein>
<dbReference type="PROSITE" id="PS51371">
    <property type="entry name" value="CBS"/>
    <property type="match status" value="2"/>
</dbReference>
<dbReference type="PANTHER" id="PTHR12064:SF94">
    <property type="entry name" value="UNEXTENDED PROTEIN"/>
    <property type="match status" value="1"/>
</dbReference>
<dbReference type="AlphaFoldDB" id="A0A1F6DL09"/>
<dbReference type="SMART" id="SM00116">
    <property type="entry name" value="CBS"/>
    <property type="match status" value="2"/>
</dbReference>
<feature type="domain" description="CBS" evidence="4">
    <location>
        <begin position="258"/>
        <end position="316"/>
    </location>
</feature>
<feature type="domain" description="CBS" evidence="4">
    <location>
        <begin position="192"/>
        <end position="255"/>
    </location>
</feature>
<dbReference type="Pfam" id="PF00571">
    <property type="entry name" value="CBS"/>
    <property type="match status" value="2"/>
</dbReference>
<feature type="transmembrane region" description="Helical" evidence="3">
    <location>
        <begin position="82"/>
        <end position="99"/>
    </location>
</feature>
<keyword evidence="1" id="KW-0129">CBS domain</keyword>
<dbReference type="InterPro" id="IPR045095">
    <property type="entry name" value="ACDP"/>
</dbReference>
<evidence type="ECO:0000256" key="3">
    <source>
        <dbReference type="SAM" id="Phobius"/>
    </source>
</evidence>
<dbReference type="InterPro" id="IPR002550">
    <property type="entry name" value="CNNM"/>
</dbReference>
<proteinExistence type="predicted"/>
<evidence type="ECO:0000313" key="6">
    <source>
        <dbReference type="EMBL" id="OGG62083.1"/>
    </source>
</evidence>